<comment type="caution">
    <text evidence="3">The sequence shown here is derived from an EMBL/GenBank/DDBJ whole genome shotgun (WGS) entry which is preliminary data.</text>
</comment>
<evidence type="ECO:0000313" key="4">
    <source>
        <dbReference type="Proteomes" id="UP000550714"/>
    </source>
</evidence>
<proteinExistence type="predicted"/>
<protein>
    <submittedName>
        <fullName evidence="3">Dipeptidase</fullName>
    </submittedName>
</protein>
<dbReference type="InterPro" id="IPR006311">
    <property type="entry name" value="TAT_signal"/>
</dbReference>
<dbReference type="Pfam" id="PF03577">
    <property type="entry name" value="Peptidase_C69"/>
    <property type="match status" value="1"/>
</dbReference>
<keyword evidence="4" id="KW-1185">Reference proteome</keyword>
<reference evidence="3 4" key="1">
    <citation type="submission" date="2020-08" db="EMBL/GenBank/DDBJ databases">
        <title>Genomic Encyclopedia of Type Strains, Phase III (KMG-III): the genomes of soil and plant-associated and newly described type strains.</title>
        <authorList>
            <person name="Whitman W."/>
        </authorList>
    </citation>
    <scope>NUCLEOTIDE SEQUENCE [LARGE SCALE GENOMIC DNA]</scope>
    <source>
        <strain evidence="3 4">CECT 8577</strain>
    </source>
</reference>
<dbReference type="GO" id="GO:0016805">
    <property type="term" value="F:dipeptidase activity"/>
    <property type="evidence" value="ECO:0007669"/>
    <property type="project" value="InterPro"/>
</dbReference>
<feature type="signal peptide" evidence="2">
    <location>
        <begin position="1"/>
        <end position="36"/>
    </location>
</feature>
<gene>
    <name evidence="3" type="ORF">FHS23_002219</name>
</gene>
<evidence type="ECO:0000256" key="2">
    <source>
        <dbReference type="SAM" id="SignalP"/>
    </source>
</evidence>
<feature type="region of interest" description="Disordered" evidence="1">
    <location>
        <begin position="602"/>
        <end position="626"/>
    </location>
</feature>
<name>A0A839S0D1_9PSEU</name>
<feature type="chain" id="PRO_5032697166" evidence="2">
    <location>
        <begin position="37"/>
        <end position="626"/>
    </location>
</feature>
<feature type="region of interest" description="Disordered" evidence="1">
    <location>
        <begin position="527"/>
        <end position="550"/>
    </location>
</feature>
<dbReference type="GO" id="GO:0070004">
    <property type="term" value="F:cysteine-type exopeptidase activity"/>
    <property type="evidence" value="ECO:0007669"/>
    <property type="project" value="InterPro"/>
</dbReference>
<dbReference type="InterPro" id="IPR005322">
    <property type="entry name" value="Peptidase_C69"/>
</dbReference>
<evidence type="ECO:0000313" key="3">
    <source>
        <dbReference type="EMBL" id="MBB3051196.1"/>
    </source>
</evidence>
<dbReference type="EMBL" id="JACHWU010000002">
    <property type="protein sequence ID" value="MBB3051196.1"/>
    <property type="molecule type" value="Genomic_DNA"/>
</dbReference>
<dbReference type="AlphaFoldDB" id="A0A839S0D1"/>
<accession>A0A839S0D1</accession>
<dbReference type="Proteomes" id="UP000550714">
    <property type="component" value="Unassembled WGS sequence"/>
</dbReference>
<dbReference type="PROSITE" id="PS51318">
    <property type="entry name" value="TAT"/>
    <property type="match status" value="1"/>
</dbReference>
<organism evidence="3 4">
    <name type="scientific">Prauserella isguenensis</name>
    <dbReference type="NCBI Taxonomy" id="1470180"/>
    <lineage>
        <taxon>Bacteria</taxon>
        <taxon>Bacillati</taxon>
        <taxon>Actinomycetota</taxon>
        <taxon>Actinomycetes</taxon>
        <taxon>Pseudonocardiales</taxon>
        <taxon>Pseudonocardiaceae</taxon>
        <taxon>Prauserella</taxon>
    </lineage>
</organism>
<dbReference type="RefSeq" id="WP_221219322.1">
    <property type="nucleotide sequence ID" value="NZ_JACHWU010000002.1"/>
</dbReference>
<keyword evidence="2" id="KW-0732">Signal</keyword>
<evidence type="ECO:0000256" key="1">
    <source>
        <dbReference type="SAM" id="MobiDB-lite"/>
    </source>
</evidence>
<sequence length="626" mass="68337">MRIPRTRHRRAWRRGSGAALSLLVAAGLLVVPGAAADPGDPARAGDAAAAGSGDSVLRPNAPTKSIAFYVGKNLTEDGTTLLGGFGHEPSSHWLEIVPSREFPDGATTTVGVTDRAGYPGQLTEIPQARRTAKYISSNYSEFEGFPAPLTNGGLNEHGVAARDVWSPTSDRLLEKTDAVQTGPNYSDLSRIAMERATSAREAVEIVGALIDRYGYSTYGGNSHLFADENEGWVLVNYGGSQGLWAAERLGPDETRVSFPGYLDPLPLDYQDRPDEFLASDHFIDYAVEQGWFDPAEHDTFDPQAVYGGWQPDEREVSPTHPWGANVQGELEGELADELAPVSLEDMLAYVRDPRWSHDRSGYGQVAQLSDVDNKNLNALWTAVTGAVTTPYVPVYIGAEDVPPEFKQHRYLTSGTASTHVAADYAPLEATEYATRTFKRLMYHTCEHPEAFYKPVTAEIEKFERGLLSEQDGVVAKAARHYDAGREDEAAQYLTRYVGDRLGASLELGDRLVGAVENETRERFGIRMPAGRDLPGETARPESQSMNRGGGLEGDADGIAFCYREGLDDFPREHGAYAGRHGKLGLPVPQLSKERFFRAMEQAAPGDGNGWRKQAERAWAQLQNSGG</sequence>
<dbReference type="PANTHER" id="PTHR12994">
    <property type="entry name" value="SECERNIN"/>
    <property type="match status" value="1"/>
</dbReference>
<dbReference type="GO" id="GO:0006508">
    <property type="term" value="P:proteolysis"/>
    <property type="evidence" value="ECO:0007669"/>
    <property type="project" value="InterPro"/>
</dbReference>
<dbReference type="PANTHER" id="PTHR12994:SF17">
    <property type="entry name" value="LD30995P"/>
    <property type="match status" value="1"/>
</dbReference>